<name>A0A1X0P620_9TRYP</name>
<dbReference type="OrthoDB" id="241499at2759"/>
<dbReference type="VEuPathDB" id="TriTrypDB:TM35_000045390"/>
<gene>
    <name evidence="2" type="ORF">TM35_000045390</name>
</gene>
<evidence type="ECO:0000256" key="1">
    <source>
        <dbReference type="SAM" id="MobiDB-lite"/>
    </source>
</evidence>
<sequence>MGCESCEGGGCRHCCCTQCGATVESGNIRVFRCTQCRSPTHATCASLEDQPLFPQFFCSTICRFGITLNRNCAFNVPLSARLEVKCDQLWQEMSATDATSYCRLRCRMWAEYFEREKHLLPMVPRHYDFPSDVRLRLVELLSPEGQADLLCTLHPLDHPVGSVVALPAQRVWQTPRVRPGSSSSYVAEAAEKLCHKPQGVVTPRQRSGTPRVGQKRGRS</sequence>
<evidence type="ECO:0000313" key="3">
    <source>
        <dbReference type="Proteomes" id="UP000192257"/>
    </source>
</evidence>
<dbReference type="RefSeq" id="XP_028886391.1">
    <property type="nucleotide sequence ID" value="XM_029022733.1"/>
</dbReference>
<proteinExistence type="predicted"/>
<feature type="region of interest" description="Disordered" evidence="1">
    <location>
        <begin position="196"/>
        <end position="219"/>
    </location>
</feature>
<dbReference type="Proteomes" id="UP000192257">
    <property type="component" value="Unassembled WGS sequence"/>
</dbReference>
<reference evidence="2 3" key="1">
    <citation type="submission" date="2017-03" db="EMBL/GenBank/DDBJ databases">
        <title>An alternative strategy for trypanosome survival in the mammalian bloodstream revealed through genome and transcriptome analysis of the ubiquitous bovine parasite Trypanosoma (Megatrypanum) theileri.</title>
        <authorList>
            <person name="Kelly S."/>
            <person name="Ivens A."/>
            <person name="Mott A."/>
            <person name="O'Neill E."/>
            <person name="Emms D."/>
            <person name="Macleod O."/>
            <person name="Voorheis P."/>
            <person name="Matthews J."/>
            <person name="Matthews K."/>
            <person name="Carrington M."/>
        </authorList>
    </citation>
    <scope>NUCLEOTIDE SEQUENCE [LARGE SCALE GENOMIC DNA]</scope>
    <source>
        <strain evidence="2">Edinburgh</strain>
    </source>
</reference>
<organism evidence="2 3">
    <name type="scientific">Trypanosoma theileri</name>
    <dbReference type="NCBI Taxonomy" id="67003"/>
    <lineage>
        <taxon>Eukaryota</taxon>
        <taxon>Discoba</taxon>
        <taxon>Euglenozoa</taxon>
        <taxon>Kinetoplastea</taxon>
        <taxon>Metakinetoplastina</taxon>
        <taxon>Trypanosomatida</taxon>
        <taxon>Trypanosomatidae</taxon>
        <taxon>Trypanosoma</taxon>
    </lineage>
</organism>
<accession>A0A1X0P620</accession>
<evidence type="ECO:0000313" key="2">
    <source>
        <dbReference type="EMBL" id="ORC92325.1"/>
    </source>
</evidence>
<comment type="caution">
    <text evidence="2">The sequence shown here is derived from an EMBL/GenBank/DDBJ whole genome shotgun (WGS) entry which is preliminary data.</text>
</comment>
<dbReference type="GeneID" id="39982513"/>
<protein>
    <submittedName>
        <fullName evidence="2">Uncharacterized protein</fullName>
    </submittedName>
</protein>
<dbReference type="EMBL" id="NBCO01000004">
    <property type="protein sequence ID" value="ORC92325.1"/>
    <property type="molecule type" value="Genomic_DNA"/>
</dbReference>
<dbReference type="AlphaFoldDB" id="A0A1X0P620"/>
<keyword evidence="3" id="KW-1185">Reference proteome</keyword>